<protein>
    <submittedName>
        <fullName evidence="2">Uncharacterized protein</fullName>
    </submittedName>
</protein>
<organism evidence="2 3">
    <name type="scientific">Marinobacter adhaerens</name>
    <dbReference type="NCBI Taxonomy" id="1033846"/>
    <lineage>
        <taxon>Bacteria</taxon>
        <taxon>Pseudomonadati</taxon>
        <taxon>Pseudomonadota</taxon>
        <taxon>Gammaproteobacteria</taxon>
        <taxon>Pseudomonadales</taxon>
        <taxon>Marinobacteraceae</taxon>
        <taxon>Marinobacter</taxon>
    </lineage>
</organism>
<dbReference type="AlphaFoldDB" id="A0A851HSS6"/>
<dbReference type="EMBL" id="JABEVQ010000001">
    <property type="protein sequence ID" value="NWN90342.1"/>
    <property type="molecule type" value="Genomic_DNA"/>
</dbReference>
<name>A0A851HSS6_9GAMM</name>
<evidence type="ECO:0000256" key="1">
    <source>
        <dbReference type="SAM" id="MobiDB-lite"/>
    </source>
</evidence>
<gene>
    <name evidence="2" type="ORF">HLV39_02360</name>
</gene>
<evidence type="ECO:0000313" key="2">
    <source>
        <dbReference type="EMBL" id="NWN90342.1"/>
    </source>
</evidence>
<evidence type="ECO:0000313" key="3">
    <source>
        <dbReference type="Proteomes" id="UP000536442"/>
    </source>
</evidence>
<dbReference type="Proteomes" id="UP000536442">
    <property type="component" value="Unassembled WGS sequence"/>
</dbReference>
<reference evidence="2 3" key="1">
    <citation type="submission" date="2020-03" db="EMBL/GenBank/DDBJ databases">
        <title>Metagenomic, metatranscriptomic, and metabolomic analyses revealed the key microbes and metabolic features during the fermentation of ganjang, Korean traditional soy sauce.</title>
        <authorList>
            <person name="Chun B.H."/>
            <person name="Jeon C.O."/>
        </authorList>
    </citation>
    <scope>NUCLEOTIDE SEQUENCE [LARGE SCALE GENOMIC DNA]</scope>
    <source>
        <strain evidence="2 3">KG14</strain>
    </source>
</reference>
<keyword evidence="3" id="KW-1185">Reference proteome</keyword>
<sequence length="56" mass="6250">MSYEFQADLFASNAHTSAEDKRVPPTTLKQTLRSGRGEKIKINVGPQQQALMNETD</sequence>
<comment type="caution">
    <text evidence="2">The sequence shown here is derived from an EMBL/GenBank/DDBJ whole genome shotgun (WGS) entry which is preliminary data.</text>
</comment>
<feature type="region of interest" description="Disordered" evidence="1">
    <location>
        <begin position="11"/>
        <end position="31"/>
    </location>
</feature>
<proteinExistence type="predicted"/>
<accession>A0A851HSS6</accession>